<feature type="non-terminal residue" evidence="2">
    <location>
        <position position="254"/>
    </location>
</feature>
<name>X1BY08_9ZZZZ</name>
<sequence>MLRKRIYEATPIFLLIISIVADSLGMIEKLAVAIHVQPNELVFIRIYYYTLLVCFSITIWISSYILKKTNIENVEIFKDFFESNVTDNFKWFQNFVKQSYRGSRTRISLISPQVFYYQMKHVFKSTDQEEIYWSNFCPYDLRRGTNSGILHNDIFTLVKETNNVFSYAILLDSRNRYNNKDYIQELIKSCRVDGGYKDNVSIIVVPAQSYSGQLSIQIFRDTRCVMLYKFELDSLGRQMAMALRIDNATNDIIS</sequence>
<dbReference type="EMBL" id="BART01025357">
    <property type="protein sequence ID" value="GAG99910.1"/>
    <property type="molecule type" value="Genomic_DNA"/>
</dbReference>
<keyword evidence="1" id="KW-0812">Transmembrane</keyword>
<gene>
    <name evidence="2" type="ORF">S01H4_45535</name>
</gene>
<reference evidence="2" key="1">
    <citation type="journal article" date="2014" name="Front. Microbiol.">
        <title>High frequency of phylogenetically diverse reductive dehalogenase-homologous genes in deep subseafloor sedimentary metagenomes.</title>
        <authorList>
            <person name="Kawai M."/>
            <person name="Futagami T."/>
            <person name="Toyoda A."/>
            <person name="Takaki Y."/>
            <person name="Nishi S."/>
            <person name="Hori S."/>
            <person name="Arai W."/>
            <person name="Tsubouchi T."/>
            <person name="Morono Y."/>
            <person name="Uchiyama I."/>
            <person name="Ito T."/>
            <person name="Fujiyama A."/>
            <person name="Inagaki F."/>
            <person name="Takami H."/>
        </authorList>
    </citation>
    <scope>NUCLEOTIDE SEQUENCE</scope>
    <source>
        <strain evidence="2">Expedition CK06-06</strain>
    </source>
</reference>
<feature type="transmembrane region" description="Helical" evidence="1">
    <location>
        <begin position="12"/>
        <end position="34"/>
    </location>
</feature>
<keyword evidence="1" id="KW-1133">Transmembrane helix</keyword>
<keyword evidence="1" id="KW-0472">Membrane</keyword>
<protein>
    <submittedName>
        <fullName evidence="2">Uncharacterized protein</fullName>
    </submittedName>
</protein>
<evidence type="ECO:0000256" key="1">
    <source>
        <dbReference type="SAM" id="Phobius"/>
    </source>
</evidence>
<feature type="transmembrane region" description="Helical" evidence="1">
    <location>
        <begin position="46"/>
        <end position="66"/>
    </location>
</feature>
<accession>X1BY08</accession>
<dbReference type="AlphaFoldDB" id="X1BY08"/>
<proteinExistence type="predicted"/>
<comment type="caution">
    <text evidence="2">The sequence shown here is derived from an EMBL/GenBank/DDBJ whole genome shotgun (WGS) entry which is preliminary data.</text>
</comment>
<evidence type="ECO:0000313" key="2">
    <source>
        <dbReference type="EMBL" id="GAG99910.1"/>
    </source>
</evidence>
<organism evidence="2">
    <name type="scientific">marine sediment metagenome</name>
    <dbReference type="NCBI Taxonomy" id="412755"/>
    <lineage>
        <taxon>unclassified sequences</taxon>
        <taxon>metagenomes</taxon>
        <taxon>ecological metagenomes</taxon>
    </lineage>
</organism>